<dbReference type="PANTHER" id="PTHR11895:SF7">
    <property type="entry name" value="GLUTAMYL-TRNA(GLN) AMIDOTRANSFERASE SUBUNIT A, MITOCHONDRIAL"/>
    <property type="match status" value="1"/>
</dbReference>
<keyword evidence="7" id="KW-1133">Transmembrane helix</keyword>
<keyword evidence="5" id="KW-0496">Mitochondrion</keyword>
<feature type="compositionally biased region" description="Basic residues" evidence="6">
    <location>
        <begin position="558"/>
        <end position="569"/>
    </location>
</feature>
<keyword evidence="10" id="KW-1185">Reference proteome</keyword>
<evidence type="ECO:0000313" key="9">
    <source>
        <dbReference type="EMBL" id="KJK81292.1"/>
    </source>
</evidence>
<dbReference type="PANTHER" id="PTHR11895">
    <property type="entry name" value="TRANSAMIDASE"/>
    <property type="match status" value="1"/>
</dbReference>
<keyword evidence="2 5" id="KW-0547">Nucleotide-binding</keyword>
<evidence type="ECO:0000256" key="1">
    <source>
        <dbReference type="ARBA" id="ARBA00022598"/>
    </source>
</evidence>
<comment type="function">
    <text evidence="5">Allows the formation of correctly charged Gln-tRNA(Gln) through the transamidation of misacylated Glu-tRNA(Gln) in the mitochondria. The reaction takes place in the presence of glutamine and ATP through an activated gamma-phospho-Glu-tRNA(Gln).</text>
</comment>
<evidence type="ECO:0000313" key="10">
    <source>
        <dbReference type="Proteomes" id="UP000054544"/>
    </source>
</evidence>
<accession>A0A0D9P4T2</accession>
<dbReference type="STRING" id="1291518.A0A0D9P4T2"/>
<dbReference type="HAMAP" id="MF_00120">
    <property type="entry name" value="GatA"/>
    <property type="match status" value="1"/>
</dbReference>
<feature type="active site" description="Charge relay system" evidence="5">
    <location>
        <position position="120"/>
    </location>
</feature>
<dbReference type="InterPro" id="IPR000120">
    <property type="entry name" value="Amidase"/>
</dbReference>
<feature type="transmembrane region" description="Helical" evidence="7">
    <location>
        <begin position="465"/>
        <end position="488"/>
    </location>
</feature>
<dbReference type="OrthoDB" id="421993at2759"/>
<feature type="compositionally biased region" description="Basic and acidic residues" evidence="6">
    <location>
        <begin position="571"/>
        <end position="597"/>
    </location>
</feature>
<dbReference type="EC" id="6.3.5.7" evidence="5"/>
<feature type="active site" description="Charge relay system" evidence="5">
    <location>
        <position position="43"/>
    </location>
</feature>
<evidence type="ECO:0000256" key="4">
    <source>
        <dbReference type="ARBA" id="ARBA00022917"/>
    </source>
</evidence>
<dbReference type="Proteomes" id="UP000054544">
    <property type="component" value="Unassembled WGS sequence"/>
</dbReference>
<comment type="subcellular location">
    <subcellularLocation>
        <location evidence="5">Mitochondrion</location>
    </subcellularLocation>
</comment>
<dbReference type="Gene3D" id="3.90.1300.10">
    <property type="entry name" value="Amidase signature (AS) domain"/>
    <property type="match status" value="1"/>
</dbReference>
<dbReference type="AlphaFoldDB" id="A0A0D9P4T2"/>
<dbReference type="InterPro" id="IPR004412">
    <property type="entry name" value="GatA"/>
</dbReference>
<dbReference type="InterPro" id="IPR023631">
    <property type="entry name" value="Amidase_dom"/>
</dbReference>
<keyword evidence="7" id="KW-0812">Transmembrane</keyword>
<evidence type="ECO:0000256" key="7">
    <source>
        <dbReference type="SAM" id="Phobius"/>
    </source>
</evidence>
<organism evidence="9 10">
    <name type="scientific">Metarhizium anisopliae BRIP 53293</name>
    <dbReference type="NCBI Taxonomy" id="1291518"/>
    <lineage>
        <taxon>Eukaryota</taxon>
        <taxon>Fungi</taxon>
        <taxon>Dikarya</taxon>
        <taxon>Ascomycota</taxon>
        <taxon>Pezizomycotina</taxon>
        <taxon>Sordariomycetes</taxon>
        <taxon>Hypocreomycetidae</taxon>
        <taxon>Hypocreales</taxon>
        <taxon>Clavicipitaceae</taxon>
        <taxon>Metarhizium</taxon>
    </lineage>
</organism>
<dbReference type="GO" id="GO:0005524">
    <property type="term" value="F:ATP binding"/>
    <property type="evidence" value="ECO:0007669"/>
    <property type="project" value="UniProtKB-KW"/>
</dbReference>
<dbReference type="GO" id="GO:0032543">
    <property type="term" value="P:mitochondrial translation"/>
    <property type="evidence" value="ECO:0007669"/>
    <property type="project" value="UniProtKB-UniRule"/>
</dbReference>
<evidence type="ECO:0000256" key="3">
    <source>
        <dbReference type="ARBA" id="ARBA00022840"/>
    </source>
</evidence>
<keyword evidence="1 5" id="KW-0436">Ligase</keyword>
<evidence type="ECO:0000256" key="2">
    <source>
        <dbReference type="ARBA" id="ARBA00022741"/>
    </source>
</evidence>
<protein>
    <recommendedName>
        <fullName evidence="5">Glutamyl-tRNA(Gln) amidotransferase subunit A, mitochondrial</fullName>
        <shortName evidence="5">Glu-AdT subunit A</shortName>
        <ecNumber evidence="5">6.3.5.7</ecNumber>
    </recommendedName>
</protein>
<feature type="region of interest" description="Disordered" evidence="6">
    <location>
        <begin position="553"/>
        <end position="597"/>
    </location>
</feature>
<feature type="active site" description="Acyl-ester intermediate" evidence="5">
    <location>
        <position position="144"/>
    </location>
</feature>
<keyword evidence="3 5" id="KW-0067">ATP-binding</keyword>
<evidence type="ECO:0000256" key="6">
    <source>
        <dbReference type="SAM" id="MobiDB-lite"/>
    </source>
</evidence>
<proteinExistence type="inferred from homology"/>
<dbReference type="InterPro" id="IPR036928">
    <property type="entry name" value="AS_sf"/>
</dbReference>
<evidence type="ECO:0000256" key="5">
    <source>
        <dbReference type="HAMAP-Rule" id="MF_03150"/>
    </source>
</evidence>
<evidence type="ECO:0000259" key="8">
    <source>
        <dbReference type="Pfam" id="PF01425"/>
    </source>
</evidence>
<dbReference type="SUPFAM" id="SSF75304">
    <property type="entry name" value="Amidase signature (AS) enzymes"/>
    <property type="match status" value="1"/>
</dbReference>
<keyword evidence="4 5" id="KW-0648">Protein biosynthesis</keyword>
<comment type="similarity">
    <text evidence="5">Belongs to the amidase family. GatA subfamily.</text>
</comment>
<keyword evidence="7" id="KW-0472">Membrane</keyword>
<sequence>MAVHAAVSLPEHKLQSLCGQRIHPASPPPQLLPSAKPFRLAVKDNIATAEFPTQCASRILRGHKSPYEATVVTQLRARGGIVVGKTNMDEFGMGSHATNSMHGAVSNHLSTDEPISAGGSSGGSAVAVMLGEADIALGTDTGGSIRLPASYTGAVGYRPSYGMISRYGVFPYANSLDTVGMLAREVKPILHLLVETKLDEEHDPNDPTSLSPASRRRCAKACPPLLEDMSKLTVGIPLEYNVAELDPLMRQAWAEAATALESAGVNIVPVSLPSTKEALCAYYVLAPAEASSNLAKYDGVRYGARGEHGDAGGDTLYSETRGAGFGPEVRRRILLGTYSLSSEAMDNYFVQAQKVRRLIRQDFDKVFKRDNPLHEAAQFDLSDMDAETALQDKQGPPQVDFLLSPTATSFAPTLNEVLTKSSLEAYMGDVFTVPASLAGLPAVSVPSGRLGEVDMRKALLSSSEVSALVSIIVVILFTLALFLSGYALQQRTLQDLRVAIRPGHTKPSPKAHLPDYFTRETVRLQDGTVVVGESLADKDEKARIAKKYELREDEAKGKTKTRRKQKQKQKQGGDVRLAPEQREHDGEAQGEGGTKRQATEEQLAMLETIKERAAGQAWGVDHPDPLAKNPLPVTRAERRKLIKDEIQRLAQADKPVYYQRRLW</sequence>
<dbReference type="GO" id="GO:0070681">
    <property type="term" value="P:glutaminyl-tRNAGln biosynthesis via transamidation"/>
    <property type="evidence" value="ECO:0007669"/>
    <property type="project" value="UniProtKB-UniRule"/>
</dbReference>
<dbReference type="GO" id="GO:0050567">
    <property type="term" value="F:glutaminyl-tRNA synthase (glutamine-hydrolyzing) activity"/>
    <property type="evidence" value="ECO:0007669"/>
    <property type="project" value="UniProtKB-UniRule"/>
</dbReference>
<gene>
    <name evidence="9" type="ORF">H634G_03311</name>
</gene>
<dbReference type="GO" id="GO:0030956">
    <property type="term" value="C:glutamyl-tRNA(Gln) amidotransferase complex"/>
    <property type="evidence" value="ECO:0007669"/>
    <property type="project" value="UniProtKB-UniRule"/>
</dbReference>
<reference evidence="10" key="1">
    <citation type="journal article" date="2014" name="BMC Genomics">
        <title>The genome sequence of the biocontrol fungus Metarhizium anisopliae and comparative genomics of Metarhizium species.</title>
        <authorList>
            <person name="Pattemore J.A."/>
            <person name="Hane J.K."/>
            <person name="Williams A.H."/>
            <person name="Wilson B.A."/>
            <person name="Stodart B.J."/>
            <person name="Ash G.J."/>
        </authorList>
    </citation>
    <scope>NUCLEOTIDE SEQUENCE [LARGE SCALE GENOMIC DNA]</scope>
    <source>
        <strain evidence="10">BRIP 53293</strain>
    </source>
</reference>
<dbReference type="Pfam" id="PF01425">
    <property type="entry name" value="Amidase"/>
    <property type="match status" value="1"/>
</dbReference>
<comment type="subunit">
    <text evidence="5">Subunit of the heterotrimeric GatCAB amidotransferase (AdT) complex, composed of A, B and C subunits.</text>
</comment>
<name>A0A0D9P4T2_METAN</name>
<feature type="domain" description="Amidase" evidence="8">
    <location>
        <begin position="41"/>
        <end position="448"/>
    </location>
</feature>
<dbReference type="EMBL" id="KE384726">
    <property type="protein sequence ID" value="KJK81292.1"/>
    <property type="molecule type" value="Genomic_DNA"/>
</dbReference>
<comment type="catalytic activity">
    <reaction evidence="5">
        <text>L-glutamyl-tRNA(Gln) + L-glutamine + ATP + H2O = L-glutaminyl-tRNA(Gln) + L-glutamate + ADP + phosphate + H(+)</text>
        <dbReference type="Rhea" id="RHEA:17521"/>
        <dbReference type="Rhea" id="RHEA-COMP:9681"/>
        <dbReference type="Rhea" id="RHEA-COMP:9684"/>
        <dbReference type="ChEBI" id="CHEBI:15377"/>
        <dbReference type="ChEBI" id="CHEBI:15378"/>
        <dbReference type="ChEBI" id="CHEBI:29985"/>
        <dbReference type="ChEBI" id="CHEBI:30616"/>
        <dbReference type="ChEBI" id="CHEBI:43474"/>
        <dbReference type="ChEBI" id="CHEBI:58359"/>
        <dbReference type="ChEBI" id="CHEBI:78520"/>
        <dbReference type="ChEBI" id="CHEBI:78521"/>
        <dbReference type="ChEBI" id="CHEBI:456216"/>
        <dbReference type="EC" id="6.3.5.7"/>
    </reaction>
</comment>
<dbReference type="GO" id="GO:0005739">
    <property type="term" value="C:mitochondrion"/>
    <property type="evidence" value="ECO:0007669"/>
    <property type="project" value="UniProtKB-SubCell"/>
</dbReference>